<evidence type="ECO:0000313" key="2">
    <source>
        <dbReference type="Proteomes" id="UP000827976"/>
    </source>
</evidence>
<dbReference type="EMBL" id="CM037014">
    <property type="protein sequence ID" value="KAH7685391.1"/>
    <property type="molecule type" value="Genomic_DNA"/>
</dbReference>
<evidence type="ECO:0000313" key="1">
    <source>
        <dbReference type="EMBL" id="KAH7685391.1"/>
    </source>
</evidence>
<accession>A0ACB7WBE7</accession>
<name>A0ACB7WBE7_DIOAL</name>
<organism evidence="1 2">
    <name type="scientific">Dioscorea alata</name>
    <name type="common">Purple yam</name>
    <dbReference type="NCBI Taxonomy" id="55571"/>
    <lineage>
        <taxon>Eukaryota</taxon>
        <taxon>Viridiplantae</taxon>
        <taxon>Streptophyta</taxon>
        <taxon>Embryophyta</taxon>
        <taxon>Tracheophyta</taxon>
        <taxon>Spermatophyta</taxon>
        <taxon>Magnoliopsida</taxon>
        <taxon>Liliopsida</taxon>
        <taxon>Dioscoreales</taxon>
        <taxon>Dioscoreaceae</taxon>
        <taxon>Dioscorea</taxon>
    </lineage>
</organism>
<proteinExistence type="predicted"/>
<dbReference type="Proteomes" id="UP000827976">
    <property type="component" value="Chromosome 4"/>
</dbReference>
<sequence>MACCIQPITENLHLFSMVIVIISLGGFLAIISSCTIPAALCFIHRHWTRLCQFFDPLPVSSVMSGQRVKSMPISTFTSASDDNSTSTTCAICLDDYNVGEKLRVLPCHHKFHAGCVDSWLTTWRSFCPICKLDAETRTKNPPASENTPLLSTPVAPPSSSSLPPFRPSVTGALPIQIVLLPRLPSSS</sequence>
<protein>
    <submittedName>
        <fullName evidence="1">Zinc finger RING/FYVE/PHD-type protein</fullName>
    </submittedName>
</protein>
<reference evidence="2" key="1">
    <citation type="journal article" date="2022" name="Nat. Commun.">
        <title>Chromosome evolution and the genetic basis of agronomically important traits in greater yam.</title>
        <authorList>
            <person name="Bredeson J.V."/>
            <person name="Lyons J.B."/>
            <person name="Oniyinde I.O."/>
            <person name="Okereke N.R."/>
            <person name="Kolade O."/>
            <person name="Nnabue I."/>
            <person name="Nwadili C.O."/>
            <person name="Hribova E."/>
            <person name="Parker M."/>
            <person name="Nwogha J."/>
            <person name="Shu S."/>
            <person name="Carlson J."/>
            <person name="Kariba R."/>
            <person name="Muthemba S."/>
            <person name="Knop K."/>
            <person name="Barton G.J."/>
            <person name="Sherwood A.V."/>
            <person name="Lopez-Montes A."/>
            <person name="Asiedu R."/>
            <person name="Jamnadass R."/>
            <person name="Muchugi A."/>
            <person name="Goodstein D."/>
            <person name="Egesi C.N."/>
            <person name="Featherston J."/>
            <person name="Asfaw A."/>
            <person name="Simpson G.G."/>
            <person name="Dolezel J."/>
            <person name="Hendre P.S."/>
            <person name="Van Deynze A."/>
            <person name="Kumar P.L."/>
            <person name="Obidiegwu J.E."/>
            <person name="Bhattacharjee R."/>
            <person name="Rokhsar D.S."/>
        </authorList>
    </citation>
    <scope>NUCLEOTIDE SEQUENCE [LARGE SCALE GENOMIC DNA]</scope>
    <source>
        <strain evidence="2">cv. TDa95/00328</strain>
    </source>
</reference>
<keyword evidence="2" id="KW-1185">Reference proteome</keyword>
<comment type="caution">
    <text evidence="1">The sequence shown here is derived from an EMBL/GenBank/DDBJ whole genome shotgun (WGS) entry which is preliminary data.</text>
</comment>
<gene>
    <name evidence="1" type="ORF">IHE45_04G036200</name>
</gene>